<dbReference type="Gene3D" id="3.40.630.30">
    <property type="match status" value="1"/>
</dbReference>
<dbReference type="InterPro" id="IPR000182">
    <property type="entry name" value="GNAT_dom"/>
</dbReference>
<protein>
    <recommendedName>
        <fullName evidence="1">N-acetyltransferase domain-containing protein</fullName>
    </recommendedName>
</protein>
<dbReference type="PANTHER" id="PTHR43415">
    <property type="entry name" value="SPERMIDINE N(1)-ACETYLTRANSFERASE"/>
    <property type="match status" value="1"/>
</dbReference>
<dbReference type="EMBL" id="UINC01007264">
    <property type="protein sequence ID" value="SVA32347.1"/>
    <property type="molecule type" value="Genomic_DNA"/>
</dbReference>
<reference evidence="2" key="1">
    <citation type="submission" date="2018-05" db="EMBL/GenBank/DDBJ databases">
        <authorList>
            <person name="Lanie J.A."/>
            <person name="Ng W.-L."/>
            <person name="Kazmierczak K.M."/>
            <person name="Andrzejewski T.M."/>
            <person name="Davidsen T.M."/>
            <person name="Wayne K.J."/>
            <person name="Tettelin H."/>
            <person name="Glass J.I."/>
            <person name="Rusch D."/>
            <person name="Podicherti R."/>
            <person name="Tsui H.-C.T."/>
            <person name="Winkler M.E."/>
        </authorList>
    </citation>
    <scope>NUCLEOTIDE SEQUENCE</scope>
</reference>
<dbReference type="CDD" id="cd04301">
    <property type="entry name" value="NAT_SF"/>
    <property type="match status" value="1"/>
</dbReference>
<name>A0A381UY97_9ZZZZ</name>
<dbReference type="GO" id="GO:0016747">
    <property type="term" value="F:acyltransferase activity, transferring groups other than amino-acyl groups"/>
    <property type="evidence" value="ECO:0007669"/>
    <property type="project" value="InterPro"/>
</dbReference>
<evidence type="ECO:0000259" key="1">
    <source>
        <dbReference type="PROSITE" id="PS51186"/>
    </source>
</evidence>
<evidence type="ECO:0000313" key="2">
    <source>
        <dbReference type="EMBL" id="SVA32347.1"/>
    </source>
</evidence>
<feature type="domain" description="N-acetyltransferase" evidence="1">
    <location>
        <begin position="9"/>
        <end position="161"/>
    </location>
</feature>
<proteinExistence type="predicted"/>
<dbReference type="AlphaFoldDB" id="A0A381UY97"/>
<dbReference type="PROSITE" id="PS51186">
    <property type="entry name" value="GNAT"/>
    <property type="match status" value="1"/>
</dbReference>
<organism evidence="2">
    <name type="scientific">marine metagenome</name>
    <dbReference type="NCBI Taxonomy" id="408172"/>
    <lineage>
        <taxon>unclassified sequences</taxon>
        <taxon>metagenomes</taxon>
        <taxon>ecological metagenomes</taxon>
    </lineage>
</organism>
<accession>A0A381UY97</accession>
<dbReference type="Pfam" id="PF00583">
    <property type="entry name" value="Acetyltransf_1"/>
    <property type="match status" value="1"/>
</dbReference>
<dbReference type="InterPro" id="IPR016181">
    <property type="entry name" value="Acyl_CoA_acyltransferase"/>
</dbReference>
<dbReference type="SUPFAM" id="SSF55729">
    <property type="entry name" value="Acyl-CoA N-acyltransferases (Nat)"/>
    <property type="match status" value="1"/>
</dbReference>
<sequence>MSNSEISISTISYNKKEDLRILNACLSSWFSDPKILHFVHPGMTYPFKIGRWINLSYLNKSTTFILKYNNWIIGHLSIRINKESESAHLFHLIIDSDYQRNGYAKKLIIHAEKVITKKNINKININVMKKNQIAKKLYNSLGYLDISINKSGKIKMLKNLV</sequence>
<dbReference type="PANTHER" id="PTHR43415:SF3">
    <property type="entry name" value="GNAT-FAMILY ACETYLTRANSFERASE"/>
    <property type="match status" value="1"/>
</dbReference>
<gene>
    <name evidence="2" type="ORF">METZ01_LOCUS85201</name>
</gene>